<sequence>MPPVRRSRRLAVATRTVVEVVIERPAARPPARSTADRLAAAAETTRSWRARVTECADRAYDAERGRIDWEAVAAELGLPLIGCLHMFDASLSVVAVRRLPGPDDWSADDEHTMADFVADNLGTLAGDVWRLAGVYMNTSEADCLAAYCRLKHARMTVGACEAIQRFREDGVTWRDIYKMFPVYKGIVALTRGWTPADIERIKEIVKQHYTPSYLMPAINAAVREFPSRKYIARVRQKTPGSQQERMDAINQEVQRQRDSGLDIDWVAVSWAVGLSELECLELCRFSEGKARWTYDPDTFSQEMADRMEAFIAEHYPPPAAPNFNAVSNYMWLDINDCIRMAQLLRGEFEPISHIASTVHVAHGAMCR</sequence>
<protein>
    <submittedName>
        <fullName evidence="1">Uncharacterized protein</fullName>
    </submittedName>
</protein>
<dbReference type="OrthoDB" id="2143914at2759"/>
<reference evidence="1" key="1">
    <citation type="submission" date="2022-07" db="EMBL/GenBank/DDBJ databases">
        <title>Phylogenomic reconstructions and comparative analyses of Kickxellomycotina fungi.</title>
        <authorList>
            <person name="Reynolds N.K."/>
            <person name="Stajich J.E."/>
            <person name="Barry K."/>
            <person name="Grigoriev I.V."/>
            <person name="Crous P."/>
            <person name="Smith M.E."/>
        </authorList>
    </citation>
    <scope>NUCLEOTIDE SEQUENCE</scope>
    <source>
        <strain evidence="1">NBRC 105414</strain>
    </source>
</reference>
<dbReference type="AlphaFoldDB" id="A0A9W8HAG0"/>
<dbReference type="Proteomes" id="UP001140217">
    <property type="component" value="Unassembled WGS sequence"/>
</dbReference>
<gene>
    <name evidence="1" type="ORF">H4R18_004099</name>
</gene>
<evidence type="ECO:0000313" key="1">
    <source>
        <dbReference type="EMBL" id="KAJ2779291.1"/>
    </source>
</evidence>
<name>A0A9W8HAG0_9FUNG</name>
<comment type="caution">
    <text evidence="1">The sequence shown here is derived from an EMBL/GenBank/DDBJ whole genome shotgun (WGS) entry which is preliminary data.</text>
</comment>
<proteinExistence type="predicted"/>
<organism evidence="1 2">
    <name type="scientific">Coemansia javaensis</name>
    <dbReference type="NCBI Taxonomy" id="2761396"/>
    <lineage>
        <taxon>Eukaryota</taxon>
        <taxon>Fungi</taxon>
        <taxon>Fungi incertae sedis</taxon>
        <taxon>Zoopagomycota</taxon>
        <taxon>Kickxellomycotina</taxon>
        <taxon>Kickxellomycetes</taxon>
        <taxon>Kickxellales</taxon>
        <taxon>Kickxellaceae</taxon>
        <taxon>Coemansia</taxon>
    </lineage>
</organism>
<evidence type="ECO:0000313" key="2">
    <source>
        <dbReference type="Proteomes" id="UP001140217"/>
    </source>
</evidence>
<dbReference type="EMBL" id="JANBUL010000184">
    <property type="protein sequence ID" value="KAJ2779291.1"/>
    <property type="molecule type" value="Genomic_DNA"/>
</dbReference>
<keyword evidence="2" id="KW-1185">Reference proteome</keyword>
<accession>A0A9W8HAG0</accession>